<dbReference type="FunFam" id="1.10.10.10:FF:000005">
    <property type="entry name" value="Two-component system response regulator"/>
    <property type="match status" value="1"/>
</dbReference>
<dbReference type="Pfam" id="PF00486">
    <property type="entry name" value="Trans_reg_C"/>
    <property type="match status" value="1"/>
</dbReference>
<accession>A0A4S1CMP6</accession>
<dbReference type="InterPro" id="IPR001789">
    <property type="entry name" value="Sig_transdc_resp-reg_receiver"/>
</dbReference>
<evidence type="ECO:0000256" key="1">
    <source>
        <dbReference type="ARBA" id="ARBA00022553"/>
    </source>
</evidence>
<dbReference type="Gene3D" id="3.40.50.2300">
    <property type="match status" value="1"/>
</dbReference>
<dbReference type="PANTHER" id="PTHR48111">
    <property type="entry name" value="REGULATOR OF RPOS"/>
    <property type="match status" value="1"/>
</dbReference>
<dbReference type="Pfam" id="PF00072">
    <property type="entry name" value="Response_reg"/>
    <property type="match status" value="1"/>
</dbReference>
<dbReference type="NCBIfam" id="TIGR01387">
    <property type="entry name" value="cztR_silR_copR"/>
    <property type="match status" value="1"/>
</dbReference>
<dbReference type="Proteomes" id="UP000306416">
    <property type="component" value="Unassembled WGS sequence"/>
</dbReference>
<organism evidence="10 11">
    <name type="scientific">Geomonas terrae</name>
    <dbReference type="NCBI Taxonomy" id="2562681"/>
    <lineage>
        <taxon>Bacteria</taxon>
        <taxon>Pseudomonadati</taxon>
        <taxon>Thermodesulfobacteriota</taxon>
        <taxon>Desulfuromonadia</taxon>
        <taxon>Geobacterales</taxon>
        <taxon>Geobacteraceae</taxon>
        <taxon>Geomonas</taxon>
    </lineage>
</organism>
<keyword evidence="1 6" id="KW-0597">Phosphoprotein</keyword>
<keyword evidence="2" id="KW-0902">Two-component regulatory system</keyword>
<dbReference type="PROSITE" id="PS50110">
    <property type="entry name" value="RESPONSE_REGULATORY"/>
    <property type="match status" value="1"/>
</dbReference>
<dbReference type="SMART" id="SM00862">
    <property type="entry name" value="Trans_reg_C"/>
    <property type="match status" value="1"/>
</dbReference>
<dbReference type="GO" id="GO:0005829">
    <property type="term" value="C:cytosol"/>
    <property type="evidence" value="ECO:0007669"/>
    <property type="project" value="TreeGrafter"/>
</dbReference>
<dbReference type="SMART" id="SM00448">
    <property type="entry name" value="REC"/>
    <property type="match status" value="1"/>
</dbReference>
<dbReference type="FunFam" id="3.40.50.2300:FF:000001">
    <property type="entry name" value="DNA-binding response regulator PhoB"/>
    <property type="match status" value="1"/>
</dbReference>
<dbReference type="Gene3D" id="6.10.250.690">
    <property type="match status" value="1"/>
</dbReference>
<dbReference type="GO" id="GO:0006355">
    <property type="term" value="P:regulation of DNA-templated transcription"/>
    <property type="evidence" value="ECO:0007669"/>
    <property type="project" value="InterPro"/>
</dbReference>
<keyword evidence="5" id="KW-0804">Transcription</keyword>
<dbReference type="Gene3D" id="1.10.10.10">
    <property type="entry name" value="Winged helix-like DNA-binding domain superfamily/Winged helix DNA-binding domain"/>
    <property type="match status" value="1"/>
</dbReference>
<dbReference type="PROSITE" id="PS51755">
    <property type="entry name" value="OMPR_PHOB"/>
    <property type="match status" value="1"/>
</dbReference>
<dbReference type="EMBL" id="SRSC01000001">
    <property type="protein sequence ID" value="TGU75054.1"/>
    <property type="molecule type" value="Genomic_DNA"/>
</dbReference>
<sequence>MRILIIEDEQKAANYLKKGLTENGFSVDIANDGEDGLHLAMTESYDLIILDVMLPVKGGWAIIEELRAAGNDVPVIFLSARDAVHDRVHGLELGADDYLVKPYAFSELLARIRIILRRHPLQQSELLRMADLELDMVRHKARRAGQSLDLTAKEFQLLTLMLRRRSEVLSRTTISEQVWGINFDSDTNVVDVAIRRLRKKVDDPFTLKLIHTIRGVGYVIDEEAS</sequence>
<dbReference type="GO" id="GO:0000156">
    <property type="term" value="F:phosphorelay response regulator activity"/>
    <property type="evidence" value="ECO:0007669"/>
    <property type="project" value="TreeGrafter"/>
</dbReference>
<protein>
    <submittedName>
        <fullName evidence="10">Response regulator</fullName>
    </submittedName>
</protein>
<dbReference type="InterPro" id="IPR039420">
    <property type="entry name" value="WalR-like"/>
</dbReference>
<evidence type="ECO:0000259" key="9">
    <source>
        <dbReference type="PROSITE" id="PS51755"/>
    </source>
</evidence>
<keyword evidence="4 7" id="KW-0238">DNA-binding</keyword>
<evidence type="ECO:0000313" key="10">
    <source>
        <dbReference type="EMBL" id="TGU75054.1"/>
    </source>
</evidence>
<evidence type="ECO:0000256" key="4">
    <source>
        <dbReference type="ARBA" id="ARBA00023125"/>
    </source>
</evidence>
<comment type="caution">
    <text evidence="10">The sequence shown here is derived from an EMBL/GenBank/DDBJ whole genome shotgun (WGS) entry which is preliminary data.</text>
</comment>
<dbReference type="InterPro" id="IPR036388">
    <property type="entry name" value="WH-like_DNA-bd_sf"/>
</dbReference>
<dbReference type="SUPFAM" id="SSF52172">
    <property type="entry name" value="CheY-like"/>
    <property type="match status" value="1"/>
</dbReference>
<reference evidence="10 11" key="1">
    <citation type="submission" date="2019-04" db="EMBL/GenBank/DDBJ databases">
        <title>Geobacter oryzae sp. nov., ferric-reducing bacteria isolated from paddy soil.</title>
        <authorList>
            <person name="Xu Z."/>
            <person name="Masuda Y."/>
            <person name="Itoh H."/>
            <person name="Senoo K."/>
        </authorList>
    </citation>
    <scope>NUCLEOTIDE SEQUENCE [LARGE SCALE GENOMIC DNA]</scope>
    <source>
        <strain evidence="10 11">Red111</strain>
    </source>
</reference>
<gene>
    <name evidence="10" type="ORF">E4633_06250</name>
</gene>
<dbReference type="CDD" id="cd19935">
    <property type="entry name" value="REC_OmpR_CusR-like"/>
    <property type="match status" value="1"/>
</dbReference>
<proteinExistence type="predicted"/>
<keyword evidence="11" id="KW-1185">Reference proteome</keyword>
<dbReference type="RefSeq" id="WP_135869365.1">
    <property type="nucleotide sequence ID" value="NZ_SRSC01000001.1"/>
</dbReference>
<name>A0A4S1CMP6_9BACT</name>
<evidence type="ECO:0000256" key="2">
    <source>
        <dbReference type="ARBA" id="ARBA00023012"/>
    </source>
</evidence>
<feature type="modified residue" description="4-aspartylphosphate" evidence="6">
    <location>
        <position position="51"/>
    </location>
</feature>
<evidence type="ECO:0000256" key="3">
    <source>
        <dbReference type="ARBA" id="ARBA00023015"/>
    </source>
</evidence>
<evidence type="ECO:0000259" key="8">
    <source>
        <dbReference type="PROSITE" id="PS50110"/>
    </source>
</evidence>
<dbReference type="PANTHER" id="PTHR48111:SF76">
    <property type="entry name" value="TWO-COMPONENT RESPONSE REGULATOR"/>
    <property type="match status" value="1"/>
</dbReference>
<feature type="DNA-binding region" description="OmpR/PhoB-type" evidence="7">
    <location>
        <begin position="124"/>
        <end position="222"/>
    </location>
</feature>
<evidence type="ECO:0000313" key="11">
    <source>
        <dbReference type="Proteomes" id="UP000306416"/>
    </source>
</evidence>
<dbReference type="GO" id="GO:0000976">
    <property type="term" value="F:transcription cis-regulatory region binding"/>
    <property type="evidence" value="ECO:0007669"/>
    <property type="project" value="TreeGrafter"/>
</dbReference>
<dbReference type="InterPro" id="IPR001867">
    <property type="entry name" value="OmpR/PhoB-type_DNA-bd"/>
</dbReference>
<keyword evidence="3" id="KW-0805">Transcription regulation</keyword>
<dbReference type="InterPro" id="IPR006291">
    <property type="entry name" value="CusR-like"/>
</dbReference>
<evidence type="ECO:0000256" key="5">
    <source>
        <dbReference type="ARBA" id="ARBA00023163"/>
    </source>
</evidence>
<dbReference type="GO" id="GO:0032993">
    <property type="term" value="C:protein-DNA complex"/>
    <property type="evidence" value="ECO:0007669"/>
    <property type="project" value="TreeGrafter"/>
</dbReference>
<feature type="domain" description="OmpR/PhoB-type" evidence="9">
    <location>
        <begin position="124"/>
        <end position="222"/>
    </location>
</feature>
<dbReference type="AlphaFoldDB" id="A0A4S1CMP6"/>
<dbReference type="InterPro" id="IPR011006">
    <property type="entry name" value="CheY-like_superfamily"/>
</dbReference>
<feature type="domain" description="Response regulatory" evidence="8">
    <location>
        <begin position="2"/>
        <end position="116"/>
    </location>
</feature>
<dbReference type="CDD" id="cd00383">
    <property type="entry name" value="trans_reg_C"/>
    <property type="match status" value="1"/>
</dbReference>
<evidence type="ECO:0000256" key="7">
    <source>
        <dbReference type="PROSITE-ProRule" id="PRU01091"/>
    </source>
</evidence>
<evidence type="ECO:0000256" key="6">
    <source>
        <dbReference type="PROSITE-ProRule" id="PRU00169"/>
    </source>
</evidence>